<organism evidence="9">
    <name type="scientific">Selaginella moellendorffii</name>
    <name type="common">Spikemoss</name>
    <dbReference type="NCBI Taxonomy" id="88036"/>
    <lineage>
        <taxon>Eukaryota</taxon>
        <taxon>Viridiplantae</taxon>
        <taxon>Streptophyta</taxon>
        <taxon>Embryophyta</taxon>
        <taxon>Tracheophyta</taxon>
        <taxon>Lycopodiopsida</taxon>
        <taxon>Selaginellales</taxon>
        <taxon>Selaginellaceae</taxon>
        <taxon>Selaginella</taxon>
    </lineage>
</organism>
<evidence type="ECO:0000256" key="3">
    <source>
        <dbReference type="ARBA" id="ARBA00022692"/>
    </source>
</evidence>
<feature type="transmembrane region" description="Helical" evidence="6">
    <location>
        <begin position="385"/>
        <end position="408"/>
    </location>
</feature>
<evidence type="ECO:0000256" key="4">
    <source>
        <dbReference type="ARBA" id="ARBA00022989"/>
    </source>
</evidence>
<dbReference type="InterPro" id="IPR020846">
    <property type="entry name" value="MFS_dom"/>
</dbReference>
<keyword evidence="2" id="KW-0813">Transport</keyword>
<name>D8RLR6_SELML</name>
<dbReference type="CDD" id="cd17330">
    <property type="entry name" value="MFS_SLC46_TetA_like"/>
    <property type="match status" value="1"/>
</dbReference>
<dbReference type="Gramene" id="EFJ26768">
    <property type="protein sequence ID" value="EFJ26768"/>
    <property type="gene ID" value="SELMODRAFT_412524"/>
</dbReference>
<feature type="transmembrane region" description="Helical" evidence="6">
    <location>
        <begin position="247"/>
        <end position="271"/>
    </location>
</feature>
<proteinExistence type="predicted"/>
<protein>
    <recommendedName>
        <fullName evidence="7">Major facilitator superfamily (MFS) profile domain-containing protein</fullName>
    </recommendedName>
</protein>
<reference evidence="8 9" key="1">
    <citation type="journal article" date="2011" name="Science">
        <title>The Selaginella genome identifies genetic changes associated with the evolution of vascular plants.</title>
        <authorList>
            <person name="Banks J.A."/>
            <person name="Nishiyama T."/>
            <person name="Hasebe M."/>
            <person name="Bowman J.L."/>
            <person name="Gribskov M."/>
            <person name="dePamphilis C."/>
            <person name="Albert V.A."/>
            <person name="Aono N."/>
            <person name="Aoyama T."/>
            <person name="Ambrose B.A."/>
            <person name="Ashton N.W."/>
            <person name="Axtell M.J."/>
            <person name="Barker E."/>
            <person name="Barker M.S."/>
            <person name="Bennetzen J.L."/>
            <person name="Bonawitz N.D."/>
            <person name="Chapple C."/>
            <person name="Cheng C."/>
            <person name="Correa L.G."/>
            <person name="Dacre M."/>
            <person name="DeBarry J."/>
            <person name="Dreyer I."/>
            <person name="Elias M."/>
            <person name="Engstrom E.M."/>
            <person name="Estelle M."/>
            <person name="Feng L."/>
            <person name="Finet C."/>
            <person name="Floyd S.K."/>
            <person name="Frommer W.B."/>
            <person name="Fujita T."/>
            <person name="Gramzow L."/>
            <person name="Gutensohn M."/>
            <person name="Harholt J."/>
            <person name="Hattori M."/>
            <person name="Heyl A."/>
            <person name="Hirai T."/>
            <person name="Hiwatashi Y."/>
            <person name="Ishikawa M."/>
            <person name="Iwata M."/>
            <person name="Karol K.G."/>
            <person name="Koehler B."/>
            <person name="Kolukisaoglu U."/>
            <person name="Kubo M."/>
            <person name="Kurata T."/>
            <person name="Lalonde S."/>
            <person name="Li K."/>
            <person name="Li Y."/>
            <person name="Litt A."/>
            <person name="Lyons E."/>
            <person name="Manning G."/>
            <person name="Maruyama T."/>
            <person name="Michael T.P."/>
            <person name="Mikami K."/>
            <person name="Miyazaki S."/>
            <person name="Morinaga S."/>
            <person name="Murata T."/>
            <person name="Mueller-Roeber B."/>
            <person name="Nelson D.R."/>
            <person name="Obara M."/>
            <person name="Oguri Y."/>
            <person name="Olmstead R.G."/>
            <person name="Onodera N."/>
            <person name="Petersen B.L."/>
            <person name="Pils B."/>
            <person name="Prigge M."/>
            <person name="Rensing S.A."/>
            <person name="Riano-Pachon D.M."/>
            <person name="Roberts A.W."/>
            <person name="Sato Y."/>
            <person name="Scheller H.V."/>
            <person name="Schulz B."/>
            <person name="Schulz C."/>
            <person name="Shakirov E.V."/>
            <person name="Shibagaki N."/>
            <person name="Shinohara N."/>
            <person name="Shippen D.E."/>
            <person name="Soerensen I."/>
            <person name="Sotooka R."/>
            <person name="Sugimoto N."/>
            <person name="Sugita M."/>
            <person name="Sumikawa N."/>
            <person name="Tanurdzic M."/>
            <person name="Theissen G."/>
            <person name="Ulvskov P."/>
            <person name="Wakazuki S."/>
            <person name="Weng J.K."/>
            <person name="Willats W.W."/>
            <person name="Wipf D."/>
            <person name="Wolf P.G."/>
            <person name="Yang L."/>
            <person name="Zimmer A.D."/>
            <person name="Zhu Q."/>
            <person name="Mitros T."/>
            <person name="Hellsten U."/>
            <person name="Loque D."/>
            <person name="Otillar R."/>
            <person name="Salamov A."/>
            <person name="Schmutz J."/>
            <person name="Shapiro H."/>
            <person name="Lindquist E."/>
            <person name="Lucas S."/>
            <person name="Rokhsar D."/>
            <person name="Grigoriev I.V."/>
        </authorList>
    </citation>
    <scope>NUCLEOTIDE SEQUENCE [LARGE SCALE GENOMIC DNA]</scope>
</reference>
<dbReference type="KEGG" id="smo:SELMODRAFT_412524"/>
<evidence type="ECO:0000313" key="9">
    <source>
        <dbReference type="Proteomes" id="UP000001514"/>
    </source>
</evidence>
<dbReference type="OMA" id="IANYAIM"/>
<comment type="subcellular location">
    <subcellularLocation>
        <location evidence="1">Membrane</location>
        <topology evidence="1">Multi-pass membrane protein</topology>
    </subcellularLocation>
</comment>
<feature type="transmembrane region" description="Helical" evidence="6">
    <location>
        <begin position="423"/>
        <end position="440"/>
    </location>
</feature>
<feature type="transmembrane region" description="Helical" evidence="6">
    <location>
        <begin position="291"/>
        <end position="311"/>
    </location>
</feature>
<gene>
    <name evidence="8" type="ORF">SELMODRAFT_412524</name>
</gene>
<feature type="transmembrane region" description="Helical" evidence="6">
    <location>
        <begin position="343"/>
        <end position="373"/>
    </location>
</feature>
<keyword evidence="5 6" id="KW-0472">Membrane</keyword>
<dbReference type="InterPro" id="IPR011701">
    <property type="entry name" value="MFS"/>
</dbReference>
<dbReference type="InParanoid" id="D8RLR6"/>
<evidence type="ECO:0000256" key="6">
    <source>
        <dbReference type="SAM" id="Phobius"/>
    </source>
</evidence>
<evidence type="ECO:0000256" key="5">
    <source>
        <dbReference type="ARBA" id="ARBA00023136"/>
    </source>
</evidence>
<feature type="transmembrane region" description="Helical" evidence="6">
    <location>
        <begin position="76"/>
        <end position="98"/>
    </location>
</feature>
<dbReference type="PROSITE" id="PS50850">
    <property type="entry name" value="MFS"/>
    <property type="match status" value="1"/>
</dbReference>
<dbReference type="Gene3D" id="1.20.1250.20">
    <property type="entry name" value="MFS general substrate transporter like domains"/>
    <property type="match status" value="1"/>
</dbReference>
<dbReference type="eggNOG" id="KOG2615">
    <property type="taxonomic scope" value="Eukaryota"/>
</dbReference>
<evidence type="ECO:0000259" key="7">
    <source>
        <dbReference type="PROSITE" id="PS50850"/>
    </source>
</evidence>
<dbReference type="Pfam" id="PF07690">
    <property type="entry name" value="MFS_1"/>
    <property type="match status" value="1"/>
</dbReference>
<dbReference type="AlphaFoldDB" id="D8RLR6"/>
<feature type="domain" description="Major facilitator superfamily (MFS) profile" evidence="7">
    <location>
        <begin position="38"/>
        <end position="447"/>
    </location>
</feature>
<feature type="transmembrane region" description="Helical" evidence="6">
    <location>
        <begin position="38"/>
        <end position="64"/>
    </location>
</feature>
<keyword evidence="4 6" id="KW-1133">Transmembrane helix</keyword>
<dbReference type="EMBL" id="GL377583">
    <property type="protein sequence ID" value="EFJ26768.1"/>
    <property type="molecule type" value="Genomic_DNA"/>
</dbReference>
<dbReference type="GO" id="GO:0016020">
    <property type="term" value="C:membrane"/>
    <property type="evidence" value="ECO:0007669"/>
    <property type="project" value="UniProtKB-SubCell"/>
</dbReference>
<keyword evidence="3 6" id="KW-0812">Transmembrane</keyword>
<feature type="transmembrane region" description="Helical" evidence="6">
    <location>
        <begin position="110"/>
        <end position="135"/>
    </location>
</feature>
<accession>D8RLR6</accession>
<dbReference type="InterPro" id="IPR036259">
    <property type="entry name" value="MFS_trans_sf"/>
</dbReference>
<dbReference type="PANTHER" id="PTHR23504:SF15">
    <property type="entry name" value="MAJOR FACILITATOR SUPERFAMILY (MFS) PROFILE DOMAIN-CONTAINING PROTEIN"/>
    <property type="match status" value="1"/>
</dbReference>
<evidence type="ECO:0000256" key="2">
    <source>
        <dbReference type="ARBA" id="ARBA00022448"/>
    </source>
</evidence>
<keyword evidence="9" id="KW-1185">Reference proteome</keyword>
<evidence type="ECO:0000256" key="1">
    <source>
        <dbReference type="ARBA" id="ARBA00004141"/>
    </source>
</evidence>
<sequence>MTTPSEDLIKEPLLLKSSRECPGCKCMPHEEDGPPIKYLVLIGFIMLCNALPITILFPYLYLLVRDFNVADSESDIGYYAGFIGSSFMIGRFFTGLLWGVAADRYGRKPVMFCGIISVIIFNTLFGFSTSLWMAVVTRFCLGSLNGLFGTIQTFATEICNKKYRSLGLAVPALKYPELFQGSLFDRYPYLLPPLCVTVFALLVLVACHFLPETLHIHAKEVANTPEIESGVISDDCEKRSIFQNKALIVSIALFCFASLHDIAFLEVFSLWALSSKSTGGLSFTSSDAGRVLTVAALVMLICQLSFFPVVTRRLGPAMVTRIASGLTLPLLVIYPFMYELTGAWLWFVILTVSTLKYIFMEATATGLAILVNVSVRQEERGTANGFSLSLLSLFKAIGPTAGGTVFAWSRKRLHAHFLPGNEFVFFFLGVWMLIVCVGTLHRSLPRSALI</sequence>
<dbReference type="SUPFAM" id="SSF103473">
    <property type="entry name" value="MFS general substrate transporter"/>
    <property type="match status" value="1"/>
</dbReference>
<dbReference type="PANTHER" id="PTHR23504">
    <property type="entry name" value="MAJOR FACILITATOR SUPERFAMILY DOMAIN-CONTAINING PROTEIN 10"/>
    <property type="match status" value="1"/>
</dbReference>
<evidence type="ECO:0000313" key="8">
    <source>
        <dbReference type="EMBL" id="EFJ26768.1"/>
    </source>
</evidence>
<dbReference type="HOGENOM" id="CLU_001265_54_2_1"/>
<dbReference type="Proteomes" id="UP000001514">
    <property type="component" value="Unassembled WGS sequence"/>
</dbReference>
<dbReference type="GO" id="GO:0022857">
    <property type="term" value="F:transmembrane transporter activity"/>
    <property type="evidence" value="ECO:0007669"/>
    <property type="project" value="InterPro"/>
</dbReference>
<feature type="transmembrane region" description="Helical" evidence="6">
    <location>
        <begin position="189"/>
        <end position="210"/>
    </location>
</feature>